<sequence length="88" mass="10016">MRQEGHRSLSVCVLSSNILAYRLRKLRNVCEVNCSSFNLALRAFHLVRVPIGNSLISTGNNTRKAEMSVVSHLCRYFYRGRRSPADDC</sequence>
<dbReference type="EMBL" id="JYDJ01000008">
    <property type="protein sequence ID" value="KRX50279.1"/>
    <property type="molecule type" value="Genomic_DNA"/>
</dbReference>
<keyword evidence="2" id="KW-1185">Reference proteome</keyword>
<accession>A0A0V0UHJ3</accession>
<evidence type="ECO:0000313" key="1">
    <source>
        <dbReference type="EMBL" id="KRX50279.1"/>
    </source>
</evidence>
<proteinExistence type="predicted"/>
<protein>
    <submittedName>
        <fullName evidence="1">Uncharacterized protein</fullName>
    </submittedName>
</protein>
<dbReference type="Proteomes" id="UP000055048">
    <property type="component" value="Unassembled WGS sequence"/>
</dbReference>
<evidence type="ECO:0000313" key="2">
    <source>
        <dbReference type="Proteomes" id="UP000055048"/>
    </source>
</evidence>
<dbReference type="AlphaFoldDB" id="A0A0V0UHJ3"/>
<organism evidence="1 2">
    <name type="scientific">Trichinella murrelli</name>
    <dbReference type="NCBI Taxonomy" id="144512"/>
    <lineage>
        <taxon>Eukaryota</taxon>
        <taxon>Metazoa</taxon>
        <taxon>Ecdysozoa</taxon>
        <taxon>Nematoda</taxon>
        <taxon>Enoplea</taxon>
        <taxon>Dorylaimia</taxon>
        <taxon>Trichinellida</taxon>
        <taxon>Trichinellidae</taxon>
        <taxon>Trichinella</taxon>
    </lineage>
</organism>
<comment type="caution">
    <text evidence="1">The sequence shown here is derived from an EMBL/GenBank/DDBJ whole genome shotgun (WGS) entry which is preliminary data.</text>
</comment>
<name>A0A0V0UHJ3_9BILA</name>
<gene>
    <name evidence="1" type="ORF">T05_11621</name>
</gene>
<reference evidence="1 2" key="1">
    <citation type="submission" date="2015-01" db="EMBL/GenBank/DDBJ databases">
        <title>Evolution of Trichinella species and genotypes.</title>
        <authorList>
            <person name="Korhonen P.K."/>
            <person name="Edoardo P."/>
            <person name="Giuseppe L.R."/>
            <person name="Gasser R.B."/>
        </authorList>
    </citation>
    <scope>NUCLEOTIDE SEQUENCE [LARGE SCALE GENOMIC DNA]</scope>
    <source>
        <strain evidence="1">ISS417</strain>
    </source>
</reference>